<evidence type="ECO:0000256" key="4">
    <source>
        <dbReference type="ARBA" id="ARBA00022679"/>
    </source>
</evidence>
<evidence type="ECO:0000256" key="7">
    <source>
        <dbReference type="ARBA" id="ARBA00022840"/>
    </source>
</evidence>
<evidence type="ECO:0000256" key="1">
    <source>
        <dbReference type="ARBA" id="ARBA00001946"/>
    </source>
</evidence>
<dbReference type="GO" id="GO:0005737">
    <property type="term" value="C:cytoplasm"/>
    <property type="evidence" value="ECO:0007669"/>
    <property type="project" value="UniProtKB-SubCell"/>
</dbReference>
<dbReference type="PANTHER" id="PTHR46161">
    <property type="entry name" value="NUCLEOSIDE DIPHOSPHATE KINASE"/>
    <property type="match status" value="1"/>
</dbReference>
<dbReference type="HAMAP" id="MF_00451">
    <property type="entry name" value="NDP_kinase"/>
    <property type="match status" value="1"/>
</dbReference>
<dbReference type="PANTHER" id="PTHR46161:SF3">
    <property type="entry name" value="NUCLEOSIDE DIPHOSPHATE KINASE DDB_G0292928-RELATED"/>
    <property type="match status" value="1"/>
</dbReference>
<evidence type="ECO:0000256" key="3">
    <source>
        <dbReference type="ARBA" id="ARBA00022553"/>
    </source>
</evidence>
<evidence type="ECO:0000256" key="6">
    <source>
        <dbReference type="ARBA" id="ARBA00022777"/>
    </source>
</evidence>
<dbReference type="Gene3D" id="3.30.70.141">
    <property type="entry name" value="Nucleoside diphosphate kinase-like domain"/>
    <property type="match status" value="1"/>
</dbReference>
<dbReference type="AlphaFoldDB" id="A0A1Y2PD18"/>
<dbReference type="GO" id="GO:0006228">
    <property type="term" value="P:UTP biosynthetic process"/>
    <property type="evidence" value="ECO:0007669"/>
    <property type="project" value="UniProtKB-UniRule"/>
</dbReference>
<sequence>MATNRTFTMIKPDAVENGHTGAILEKINAAGFRIVAMKKTQMTKRDAETFYAIHSERPFFGELVEFMTRGPIISAILEKDNAVEDFRTLIGATNPAEAAEGTIRKMFATSIGENAVHGSDSDENAAIEGAFHFSGREMF</sequence>
<dbReference type="Pfam" id="PF00334">
    <property type="entry name" value="NDK"/>
    <property type="match status" value="1"/>
</dbReference>
<dbReference type="CDD" id="cd04413">
    <property type="entry name" value="NDPk_I"/>
    <property type="match status" value="1"/>
</dbReference>
<dbReference type="PROSITE" id="PS51374">
    <property type="entry name" value="NDPK_LIKE"/>
    <property type="match status" value="1"/>
</dbReference>
<keyword evidence="5 8" id="KW-0547">Nucleotide-binding</keyword>
<comment type="catalytic activity">
    <reaction evidence="8">
        <text>a 2'-deoxyribonucleoside 5'-diphosphate + ATP = a 2'-deoxyribonucleoside 5'-triphosphate + ADP</text>
        <dbReference type="Rhea" id="RHEA:44640"/>
        <dbReference type="ChEBI" id="CHEBI:30616"/>
        <dbReference type="ChEBI" id="CHEBI:61560"/>
        <dbReference type="ChEBI" id="CHEBI:73316"/>
        <dbReference type="ChEBI" id="CHEBI:456216"/>
        <dbReference type="EC" id="2.7.4.6"/>
    </reaction>
</comment>
<keyword evidence="13" id="KW-1185">Reference proteome</keyword>
<dbReference type="GO" id="GO:0004550">
    <property type="term" value="F:nucleoside diphosphate kinase activity"/>
    <property type="evidence" value="ECO:0007669"/>
    <property type="project" value="UniProtKB-UniRule"/>
</dbReference>
<dbReference type="FunFam" id="3.30.70.141:FF:000039">
    <property type="entry name" value="Nucleoside diphosphate kinase B"/>
    <property type="match status" value="1"/>
</dbReference>
<comment type="catalytic activity">
    <reaction evidence="8">
        <text>a ribonucleoside 5'-diphosphate + ATP = a ribonucleoside 5'-triphosphate + ADP</text>
        <dbReference type="Rhea" id="RHEA:18113"/>
        <dbReference type="ChEBI" id="CHEBI:30616"/>
        <dbReference type="ChEBI" id="CHEBI:57930"/>
        <dbReference type="ChEBI" id="CHEBI:61557"/>
        <dbReference type="ChEBI" id="CHEBI:456216"/>
        <dbReference type="EC" id="2.7.4.6"/>
    </reaction>
</comment>
<accession>A0A1Y2PD18</accession>
<dbReference type="InterPro" id="IPR034907">
    <property type="entry name" value="NDK-like_dom"/>
</dbReference>
<dbReference type="NCBIfam" id="NF011116">
    <property type="entry name" value="PRK14545.1"/>
    <property type="match status" value="1"/>
</dbReference>
<dbReference type="GO" id="GO:0006183">
    <property type="term" value="P:GTP biosynthetic process"/>
    <property type="evidence" value="ECO:0007669"/>
    <property type="project" value="UniProtKB-UniRule"/>
</dbReference>
<keyword evidence="8" id="KW-0963">Cytoplasm</keyword>
<dbReference type="GO" id="GO:0005524">
    <property type="term" value="F:ATP binding"/>
    <property type="evidence" value="ECO:0007669"/>
    <property type="project" value="UniProtKB-UniRule"/>
</dbReference>
<reference evidence="12 13" key="1">
    <citation type="submission" date="2015-03" db="EMBL/GenBank/DDBJ databases">
        <title>Genome sequence of Tenacibaculum sp. S2-2, isolated from intestinal microbiota of sea cucumber, Apostichopus japonicas.</title>
        <authorList>
            <person name="Shao Z."/>
            <person name="Wang L."/>
            <person name="Li X."/>
        </authorList>
    </citation>
    <scope>NUCLEOTIDE SEQUENCE [LARGE SCALE GENOMIC DNA]</scope>
    <source>
        <strain evidence="12 13">S2-2</strain>
    </source>
</reference>
<feature type="active site" description="Pros-phosphohistidine intermediate" evidence="8 9">
    <location>
        <position position="117"/>
    </location>
</feature>
<dbReference type="SMART" id="SM00562">
    <property type="entry name" value="NDK"/>
    <property type="match status" value="1"/>
</dbReference>
<feature type="binding site" evidence="8 9">
    <location>
        <position position="59"/>
    </location>
    <ligand>
        <name>ATP</name>
        <dbReference type="ChEBI" id="CHEBI:30616"/>
    </ligand>
</feature>
<proteinExistence type="inferred from homology"/>
<dbReference type="GO" id="GO:0006241">
    <property type="term" value="P:CTP biosynthetic process"/>
    <property type="evidence" value="ECO:0007669"/>
    <property type="project" value="UniProtKB-UniRule"/>
</dbReference>
<keyword evidence="7 8" id="KW-0067">ATP-binding</keyword>
<evidence type="ECO:0000256" key="9">
    <source>
        <dbReference type="PROSITE-ProRule" id="PRU00706"/>
    </source>
</evidence>
<dbReference type="NCBIfam" id="NF001908">
    <property type="entry name" value="PRK00668.1"/>
    <property type="match status" value="1"/>
</dbReference>
<dbReference type="PRINTS" id="PR01243">
    <property type="entry name" value="NUCDPKINASE"/>
</dbReference>
<comment type="subunit">
    <text evidence="8">Homotetramer.</text>
</comment>
<dbReference type="EMBL" id="LAPZ01000007">
    <property type="protein sequence ID" value="OSY87639.1"/>
    <property type="molecule type" value="Genomic_DNA"/>
</dbReference>
<keyword evidence="8" id="KW-0546">Nucleotide metabolism</keyword>
<evidence type="ECO:0000313" key="13">
    <source>
        <dbReference type="Proteomes" id="UP000194221"/>
    </source>
</evidence>
<evidence type="ECO:0000259" key="11">
    <source>
        <dbReference type="SMART" id="SM00562"/>
    </source>
</evidence>
<dbReference type="EC" id="2.7.4.6" evidence="8"/>
<organism evidence="12 13">
    <name type="scientific">Tenacibaculum holothuriorum</name>
    <dbReference type="NCBI Taxonomy" id="1635173"/>
    <lineage>
        <taxon>Bacteria</taxon>
        <taxon>Pseudomonadati</taxon>
        <taxon>Bacteroidota</taxon>
        <taxon>Flavobacteriia</taxon>
        <taxon>Flavobacteriales</taxon>
        <taxon>Flavobacteriaceae</taxon>
        <taxon>Tenacibaculum</taxon>
    </lineage>
</organism>
<evidence type="ECO:0000256" key="8">
    <source>
        <dbReference type="HAMAP-Rule" id="MF_00451"/>
    </source>
</evidence>
<dbReference type="Proteomes" id="UP000194221">
    <property type="component" value="Unassembled WGS sequence"/>
</dbReference>
<comment type="similarity">
    <text evidence="2 8 9 10">Belongs to the NDK family.</text>
</comment>
<feature type="binding site" evidence="8 9">
    <location>
        <position position="11"/>
    </location>
    <ligand>
        <name>ATP</name>
        <dbReference type="ChEBI" id="CHEBI:30616"/>
    </ligand>
</feature>
<feature type="binding site" evidence="8 9">
    <location>
        <position position="87"/>
    </location>
    <ligand>
        <name>ATP</name>
        <dbReference type="ChEBI" id="CHEBI:30616"/>
    </ligand>
</feature>
<comment type="function">
    <text evidence="8">Major role in the synthesis of nucleoside triphosphates other than ATP. The ATP gamma phosphate is transferred to the NDP beta phosphate via a ping-pong mechanism, using a phosphorylated active-site intermediate.</text>
</comment>
<dbReference type="OrthoDB" id="9801161at2"/>
<keyword evidence="8" id="KW-0460">Magnesium</keyword>
<comment type="subcellular location">
    <subcellularLocation>
        <location evidence="8">Cytoplasm</location>
    </subcellularLocation>
</comment>
<feature type="domain" description="Nucleoside diphosphate kinase-like" evidence="11">
    <location>
        <begin position="3"/>
        <end position="137"/>
    </location>
</feature>
<keyword evidence="6 8" id="KW-0418">Kinase</keyword>
<keyword evidence="3 8" id="KW-0597">Phosphoprotein</keyword>
<comment type="caution">
    <text evidence="12">The sequence shown here is derived from an EMBL/GenBank/DDBJ whole genome shotgun (WGS) entry which is preliminary data.</text>
</comment>
<keyword evidence="8" id="KW-0479">Metal-binding</keyword>
<dbReference type="STRING" id="1635173.WH52_09350"/>
<feature type="binding site" evidence="8 9">
    <location>
        <position position="93"/>
    </location>
    <ligand>
        <name>ATP</name>
        <dbReference type="ChEBI" id="CHEBI:30616"/>
    </ligand>
</feature>
<dbReference type="RefSeq" id="WP_086030695.1">
    <property type="nucleotide sequence ID" value="NZ_LAPZ01000007.1"/>
</dbReference>
<feature type="binding site" evidence="8 9">
    <location>
        <position position="114"/>
    </location>
    <ligand>
        <name>ATP</name>
        <dbReference type="ChEBI" id="CHEBI:30616"/>
    </ligand>
</feature>
<dbReference type="SUPFAM" id="SSF54919">
    <property type="entry name" value="Nucleoside diphosphate kinase, NDK"/>
    <property type="match status" value="1"/>
</dbReference>
<feature type="binding site" evidence="8 9">
    <location>
        <position position="104"/>
    </location>
    <ligand>
        <name>ATP</name>
        <dbReference type="ChEBI" id="CHEBI:30616"/>
    </ligand>
</feature>
<evidence type="ECO:0000256" key="2">
    <source>
        <dbReference type="ARBA" id="ARBA00008142"/>
    </source>
</evidence>
<dbReference type="InParanoid" id="A0A1Y2PD18"/>
<dbReference type="FunCoup" id="A0A1Y2PD18">
    <property type="interactions" value="437"/>
</dbReference>
<dbReference type="GO" id="GO:0046872">
    <property type="term" value="F:metal ion binding"/>
    <property type="evidence" value="ECO:0007669"/>
    <property type="project" value="UniProtKB-KW"/>
</dbReference>
<dbReference type="InterPro" id="IPR001564">
    <property type="entry name" value="Nucleoside_diP_kinase"/>
</dbReference>
<evidence type="ECO:0000313" key="12">
    <source>
        <dbReference type="EMBL" id="OSY87639.1"/>
    </source>
</evidence>
<protein>
    <recommendedName>
        <fullName evidence="8">Nucleoside diphosphate kinase</fullName>
        <shortName evidence="8">NDK</shortName>
        <shortName evidence="8">NDP kinase</shortName>
        <ecNumber evidence="8">2.7.4.6</ecNumber>
    </recommendedName>
    <alternativeName>
        <fullName evidence="8">Nucleoside-2-P kinase</fullName>
    </alternativeName>
</protein>
<dbReference type="InterPro" id="IPR036850">
    <property type="entry name" value="NDK-like_dom_sf"/>
</dbReference>
<name>A0A1Y2PD18_9FLAO</name>
<evidence type="ECO:0000256" key="10">
    <source>
        <dbReference type="RuleBase" id="RU004011"/>
    </source>
</evidence>
<gene>
    <name evidence="8" type="primary">ndk</name>
    <name evidence="12" type="ORF">WH52_09350</name>
</gene>
<keyword evidence="4 8" id="KW-0808">Transferase</keyword>
<comment type="cofactor">
    <cofactor evidence="1 8">
        <name>Mg(2+)</name>
        <dbReference type="ChEBI" id="CHEBI:18420"/>
    </cofactor>
</comment>
<evidence type="ECO:0000256" key="5">
    <source>
        <dbReference type="ARBA" id="ARBA00022741"/>
    </source>
</evidence>